<feature type="compositionally biased region" description="Low complexity" evidence="1">
    <location>
        <begin position="69"/>
        <end position="79"/>
    </location>
</feature>
<dbReference type="Gene3D" id="3.30.420.40">
    <property type="match status" value="2"/>
</dbReference>
<evidence type="ECO:0000313" key="3">
    <source>
        <dbReference type="Proteomes" id="UP000054097"/>
    </source>
</evidence>
<sequence>MVNKWPGQPESVGSSKIPTLVAYRNGQCKACGAEALEYVDESAYTVAKWFKLHLHPSSMRTSDLPPPYGSQSGSSSFEVPPLPPSVSIEKVYADFMKYLIDNTQVAFEQSTPNGAAIWRRLKDTMIIIFTTPNGWDLTQQDILRKAAIAAGIVPTEEKAYDLLDFVTEGEASVHYALAYTQTETWLGVNSVFAVIDAGGSTVDSTLYECTSTEPKVLLEEVCPSECIQAGGVFVDRAAQAIFKERLGGTHFGDDDCIADMVTAFEARTKRLFDDTQNSSVVDFGSSRDTDRARGIIKGKLSMSREEVRAAFDDVIQRIMNNCSLLLRGRKVQHILLVGWFGESAYLQKRLADLFDAQGVKVVTVEEPAKKAAAEGALIWFIKQTVLARISRATIGVPVEVFYNAQDPEHVHRSSHLYINAAGEHRLPGGFDTLVPKGTKMGGEYVCTKPYIRYLPCRAADSVSYLGSFECDLEVWEGGGSTKWCEDIWGDQLPQIRSLCKLKANLLALRSSLKEKGPPYRRYCELNFEVVVRFGGTQLQARVQWKENGVLREGPVSILPNATI</sequence>
<dbReference type="PANTHER" id="PTHR14187">
    <property type="entry name" value="ALPHA KINASE/ELONGATION FACTOR 2 KINASE"/>
    <property type="match status" value="1"/>
</dbReference>
<proteinExistence type="predicted"/>
<name>A0A0C2X793_SERVB</name>
<reference evidence="2 3" key="1">
    <citation type="submission" date="2014-04" db="EMBL/GenBank/DDBJ databases">
        <authorList>
            <consortium name="DOE Joint Genome Institute"/>
            <person name="Kuo A."/>
            <person name="Zuccaro A."/>
            <person name="Kohler A."/>
            <person name="Nagy L.G."/>
            <person name="Floudas D."/>
            <person name="Copeland A."/>
            <person name="Barry K.W."/>
            <person name="Cichocki N."/>
            <person name="Veneault-Fourrey C."/>
            <person name="LaButti K."/>
            <person name="Lindquist E.A."/>
            <person name="Lipzen A."/>
            <person name="Lundell T."/>
            <person name="Morin E."/>
            <person name="Murat C."/>
            <person name="Sun H."/>
            <person name="Tunlid A."/>
            <person name="Henrissat B."/>
            <person name="Grigoriev I.V."/>
            <person name="Hibbett D.S."/>
            <person name="Martin F."/>
            <person name="Nordberg H.P."/>
            <person name="Cantor M.N."/>
            <person name="Hua S.X."/>
        </authorList>
    </citation>
    <scope>NUCLEOTIDE SEQUENCE [LARGE SCALE GENOMIC DNA]</scope>
    <source>
        <strain evidence="2 3">MAFF 305830</strain>
    </source>
</reference>
<protein>
    <submittedName>
        <fullName evidence="2">Uncharacterized protein</fullName>
    </submittedName>
</protein>
<dbReference type="SUPFAM" id="SSF53067">
    <property type="entry name" value="Actin-like ATPase domain"/>
    <property type="match status" value="2"/>
</dbReference>
<dbReference type="AlphaFoldDB" id="A0A0C2X793"/>
<dbReference type="STRING" id="933852.A0A0C2X793"/>
<dbReference type="InterPro" id="IPR043129">
    <property type="entry name" value="ATPase_NBD"/>
</dbReference>
<dbReference type="PANTHER" id="PTHR14187:SF5">
    <property type="entry name" value="HEAT SHOCK 70 KDA PROTEIN 12A"/>
    <property type="match status" value="1"/>
</dbReference>
<dbReference type="OrthoDB" id="2963168at2759"/>
<dbReference type="HOGENOM" id="CLU_009958_4_1_1"/>
<dbReference type="CDD" id="cd10170">
    <property type="entry name" value="ASKHA_NBD_HSP70"/>
    <property type="match status" value="1"/>
</dbReference>
<dbReference type="Gene3D" id="3.90.640.10">
    <property type="entry name" value="Actin, Chain A, domain 4"/>
    <property type="match status" value="1"/>
</dbReference>
<feature type="region of interest" description="Disordered" evidence="1">
    <location>
        <begin position="60"/>
        <end position="80"/>
    </location>
</feature>
<organism evidence="2 3">
    <name type="scientific">Serendipita vermifera MAFF 305830</name>
    <dbReference type="NCBI Taxonomy" id="933852"/>
    <lineage>
        <taxon>Eukaryota</taxon>
        <taxon>Fungi</taxon>
        <taxon>Dikarya</taxon>
        <taxon>Basidiomycota</taxon>
        <taxon>Agaricomycotina</taxon>
        <taxon>Agaricomycetes</taxon>
        <taxon>Sebacinales</taxon>
        <taxon>Serendipitaceae</taxon>
        <taxon>Serendipita</taxon>
    </lineage>
</organism>
<reference evidence="3" key="2">
    <citation type="submission" date="2015-01" db="EMBL/GenBank/DDBJ databases">
        <title>Evolutionary Origins and Diversification of the Mycorrhizal Mutualists.</title>
        <authorList>
            <consortium name="DOE Joint Genome Institute"/>
            <consortium name="Mycorrhizal Genomics Consortium"/>
            <person name="Kohler A."/>
            <person name="Kuo A."/>
            <person name="Nagy L.G."/>
            <person name="Floudas D."/>
            <person name="Copeland A."/>
            <person name="Barry K.W."/>
            <person name="Cichocki N."/>
            <person name="Veneault-Fourrey C."/>
            <person name="LaButti K."/>
            <person name="Lindquist E.A."/>
            <person name="Lipzen A."/>
            <person name="Lundell T."/>
            <person name="Morin E."/>
            <person name="Murat C."/>
            <person name="Riley R."/>
            <person name="Ohm R."/>
            <person name="Sun H."/>
            <person name="Tunlid A."/>
            <person name="Henrissat B."/>
            <person name="Grigoriev I.V."/>
            <person name="Hibbett D.S."/>
            <person name="Martin F."/>
        </authorList>
    </citation>
    <scope>NUCLEOTIDE SEQUENCE [LARGE SCALE GENOMIC DNA]</scope>
    <source>
        <strain evidence="3">MAFF 305830</strain>
    </source>
</reference>
<dbReference type="Proteomes" id="UP000054097">
    <property type="component" value="Unassembled WGS sequence"/>
</dbReference>
<evidence type="ECO:0000256" key="1">
    <source>
        <dbReference type="SAM" id="MobiDB-lite"/>
    </source>
</evidence>
<accession>A0A0C2X793</accession>
<dbReference type="EMBL" id="KN824317">
    <property type="protein sequence ID" value="KIM25122.1"/>
    <property type="molecule type" value="Genomic_DNA"/>
</dbReference>
<gene>
    <name evidence="2" type="ORF">M408DRAFT_223772</name>
</gene>
<keyword evidence="3" id="KW-1185">Reference proteome</keyword>
<evidence type="ECO:0000313" key="2">
    <source>
        <dbReference type="EMBL" id="KIM25122.1"/>
    </source>
</evidence>